<dbReference type="Gene3D" id="1.20.59.20">
    <property type="match status" value="1"/>
</dbReference>
<protein>
    <recommendedName>
        <fullName evidence="8">tRNA(Ile)-lysidine synthase</fullName>
        <ecNumber evidence="8">6.3.4.19</ecNumber>
    </recommendedName>
    <alternativeName>
        <fullName evidence="8">tRNA(Ile)-2-lysyl-cytidine synthase</fullName>
    </alternativeName>
    <alternativeName>
        <fullName evidence="8">tRNA(Ile)-lysidine synthetase</fullName>
    </alternativeName>
</protein>
<keyword evidence="2 8" id="KW-0963">Cytoplasm</keyword>
<comment type="similarity">
    <text evidence="8">Belongs to the tRNA(Ile)-lysidine synthase family.</text>
</comment>
<dbReference type="Gene3D" id="3.40.50.620">
    <property type="entry name" value="HUPs"/>
    <property type="match status" value="1"/>
</dbReference>
<dbReference type="NCBIfam" id="TIGR02432">
    <property type="entry name" value="lysidine_TilS_N"/>
    <property type="match status" value="1"/>
</dbReference>
<dbReference type="PANTHER" id="PTHR43033">
    <property type="entry name" value="TRNA(ILE)-LYSIDINE SYNTHASE-RELATED"/>
    <property type="match status" value="1"/>
</dbReference>
<evidence type="ECO:0000259" key="9">
    <source>
        <dbReference type="SMART" id="SM00977"/>
    </source>
</evidence>
<dbReference type="Pfam" id="PF01171">
    <property type="entry name" value="ATP_bind_3"/>
    <property type="match status" value="1"/>
</dbReference>
<dbReference type="InterPro" id="IPR012795">
    <property type="entry name" value="tRNA_Ile_lys_synt_N"/>
</dbReference>
<evidence type="ECO:0000256" key="4">
    <source>
        <dbReference type="ARBA" id="ARBA00022694"/>
    </source>
</evidence>
<dbReference type="NCBIfam" id="TIGR02433">
    <property type="entry name" value="lysidine_TilS_C"/>
    <property type="match status" value="1"/>
</dbReference>
<sequence>MEKLSPQTILDTLKPGADSRLVLALSGGLDSMVLLHLLARARQHVPFELTAVYINHGLSQHAEAWAAFCAEQCQQLQVSFIAHSVQIDGSDNLEHKARAARYQALAQFIVTDKHQLLTAHHNDDQLETLLLALKRGAGAAGLSGIAAKRPFAAGILCRPLLSFSRDQLAHYASEQQLQWVEDDSNDDSRFERNFIRQQLTPLLKARWPHFADSAARSMAHIAQLQQLAEHYSEQALAQCVNQQGLSLSALAAVMPLQQDLVLRKWLAAYGLNPETQWLATLKQQVIQARHDAMPQLQLAGYQVRRYADTLYLLSVTDVTMSAQPILWQGESELKLAANCGCLYFSLQPGPNKLALSATSGSWVFGELSRRFKPAGAANSKPLKQWFKLWQVPPWQRQRIPLLVVDDELVAVAGYASNTLPEQARLWLHWQQ</sequence>
<evidence type="ECO:0000256" key="3">
    <source>
        <dbReference type="ARBA" id="ARBA00022598"/>
    </source>
</evidence>
<comment type="subcellular location">
    <subcellularLocation>
        <location evidence="1 8">Cytoplasm</location>
    </subcellularLocation>
</comment>
<evidence type="ECO:0000256" key="5">
    <source>
        <dbReference type="ARBA" id="ARBA00022741"/>
    </source>
</evidence>
<dbReference type="SMART" id="SM00977">
    <property type="entry name" value="TilS_C"/>
    <property type="match status" value="1"/>
</dbReference>
<dbReference type="SUPFAM" id="SSF52402">
    <property type="entry name" value="Adenine nucleotide alpha hydrolases-like"/>
    <property type="match status" value="1"/>
</dbReference>
<dbReference type="SUPFAM" id="SSF82829">
    <property type="entry name" value="MesJ substrate recognition domain-like"/>
    <property type="match status" value="1"/>
</dbReference>
<dbReference type="InterPro" id="IPR011063">
    <property type="entry name" value="TilS/TtcA_N"/>
</dbReference>
<keyword evidence="6 8" id="KW-0067">ATP-binding</keyword>
<evidence type="ECO:0000313" key="10">
    <source>
        <dbReference type="EMBL" id="VHO02185.1"/>
    </source>
</evidence>
<accession>A0A486XJ47</accession>
<dbReference type="InterPro" id="IPR012094">
    <property type="entry name" value="tRNA_Ile_lys_synt"/>
</dbReference>
<dbReference type="PANTHER" id="PTHR43033:SF1">
    <property type="entry name" value="TRNA(ILE)-LYSIDINE SYNTHASE-RELATED"/>
    <property type="match status" value="1"/>
</dbReference>
<gene>
    <name evidence="8" type="primary">tilS</name>
    <name evidence="10" type="ORF">BAL341_595</name>
</gene>
<evidence type="ECO:0000256" key="6">
    <source>
        <dbReference type="ARBA" id="ARBA00022840"/>
    </source>
</evidence>
<evidence type="ECO:0000256" key="2">
    <source>
        <dbReference type="ARBA" id="ARBA00022490"/>
    </source>
</evidence>
<name>A0A486XJ47_9GAMM</name>
<dbReference type="EMBL" id="CAAJGR010000055">
    <property type="protein sequence ID" value="VHO02185.1"/>
    <property type="molecule type" value="Genomic_DNA"/>
</dbReference>
<comment type="catalytic activity">
    <reaction evidence="7 8">
        <text>cytidine(34) in tRNA(Ile2) + L-lysine + ATP = lysidine(34) in tRNA(Ile2) + AMP + diphosphate + H(+)</text>
        <dbReference type="Rhea" id="RHEA:43744"/>
        <dbReference type="Rhea" id="RHEA-COMP:10625"/>
        <dbReference type="Rhea" id="RHEA-COMP:10670"/>
        <dbReference type="ChEBI" id="CHEBI:15378"/>
        <dbReference type="ChEBI" id="CHEBI:30616"/>
        <dbReference type="ChEBI" id="CHEBI:32551"/>
        <dbReference type="ChEBI" id="CHEBI:33019"/>
        <dbReference type="ChEBI" id="CHEBI:82748"/>
        <dbReference type="ChEBI" id="CHEBI:83665"/>
        <dbReference type="ChEBI" id="CHEBI:456215"/>
        <dbReference type="EC" id="6.3.4.19"/>
    </reaction>
</comment>
<dbReference type="GO" id="GO:0005524">
    <property type="term" value="F:ATP binding"/>
    <property type="evidence" value="ECO:0007669"/>
    <property type="project" value="UniProtKB-UniRule"/>
</dbReference>
<dbReference type="Pfam" id="PF09179">
    <property type="entry name" value="TilS"/>
    <property type="match status" value="1"/>
</dbReference>
<dbReference type="Pfam" id="PF11734">
    <property type="entry name" value="TilS_C"/>
    <property type="match status" value="1"/>
</dbReference>
<keyword evidence="5 8" id="KW-0547">Nucleotide-binding</keyword>
<dbReference type="InterPro" id="IPR012796">
    <property type="entry name" value="Lysidine-tRNA-synth_C"/>
</dbReference>
<keyword evidence="4 8" id="KW-0819">tRNA processing</keyword>
<dbReference type="EC" id="6.3.4.19" evidence="8"/>
<dbReference type="AlphaFoldDB" id="A0A486XJ47"/>
<dbReference type="GO" id="GO:0032267">
    <property type="term" value="F:tRNA(Ile)-lysidine synthase activity"/>
    <property type="evidence" value="ECO:0007669"/>
    <property type="project" value="UniProtKB-EC"/>
</dbReference>
<dbReference type="CDD" id="cd01992">
    <property type="entry name" value="TilS_N"/>
    <property type="match status" value="1"/>
</dbReference>
<keyword evidence="3 8" id="KW-0436">Ligase</keyword>
<feature type="binding site" evidence="8">
    <location>
        <begin position="26"/>
        <end position="31"/>
    </location>
    <ligand>
        <name>ATP</name>
        <dbReference type="ChEBI" id="CHEBI:30616"/>
    </ligand>
</feature>
<dbReference type="GO" id="GO:0006400">
    <property type="term" value="P:tRNA modification"/>
    <property type="evidence" value="ECO:0007669"/>
    <property type="project" value="UniProtKB-UniRule"/>
</dbReference>
<evidence type="ECO:0000256" key="7">
    <source>
        <dbReference type="ARBA" id="ARBA00048539"/>
    </source>
</evidence>
<evidence type="ECO:0000256" key="1">
    <source>
        <dbReference type="ARBA" id="ARBA00004496"/>
    </source>
</evidence>
<evidence type="ECO:0000256" key="8">
    <source>
        <dbReference type="HAMAP-Rule" id="MF_01161"/>
    </source>
</evidence>
<proteinExistence type="inferred from homology"/>
<comment type="function">
    <text evidence="8">Ligates lysine onto the cytidine present at position 34 of the AUA codon-specific tRNA(Ile) that contains the anticodon CAU, in an ATP-dependent manner. Cytidine is converted to lysidine, thus changing the amino acid specificity of the tRNA from methionine to isoleucine.</text>
</comment>
<reference evidence="10" key="1">
    <citation type="submission" date="2019-04" db="EMBL/GenBank/DDBJ databases">
        <authorList>
            <person name="Brambilla D."/>
        </authorList>
    </citation>
    <scope>NUCLEOTIDE SEQUENCE</scope>
    <source>
        <strain evidence="10">BAL1</strain>
    </source>
</reference>
<comment type="domain">
    <text evidence="8">The N-terminal region contains the highly conserved SGGXDS motif, predicted to be a P-loop motif involved in ATP binding.</text>
</comment>
<dbReference type="HAMAP" id="MF_01161">
    <property type="entry name" value="tRNA_Ile_lys_synt"/>
    <property type="match status" value="1"/>
</dbReference>
<dbReference type="InterPro" id="IPR014729">
    <property type="entry name" value="Rossmann-like_a/b/a_fold"/>
</dbReference>
<dbReference type="GO" id="GO:0005737">
    <property type="term" value="C:cytoplasm"/>
    <property type="evidence" value="ECO:0007669"/>
    <property type="project" value="UniProtKB-SubCell"/>
</dbReference>
<organism evidence="10">
    <name type="scientific">Rheinheimera sp. BAL341</name>
    <dbReference type="NCBI Taxonomy" id="1708203"/>
    <lineage>
        <taxon>Bacteria</taxon>
        <taxon>Pseudomonadati</taxon>
        <taxon>Pseudomonadota</taxon>
        <taxon>Gammaproteobacteria</taxon>
        <taxon>Chromatiales</taxon>
        <taxon>Chromatiaceae</taxon>
        <taxon>Rheinheimera</taxon>
    </lineage>
</organism>
<feature type="domain" description="Lysidine-tRNA(Ile) synthetase C-terminal" evidence="9">
    <location>
        <begin position="360"/>
        <end position="429"/>
    </location>
</feature>
<dbReference type="SUPFAM" id="SSF56037">
    <property type="entry name" value="PheT/TilS domain"/>
    <property type="match status" value="1"/>
</dbReference>
<dbReference type="InterPro" id="IPR015262">
    <property type="entry name" value="tRNA_Ile_lys_synt_subst-bd"/>
</dbReference>